<dbReference type="InterPro" id="IPR035940">
    <property type="entry name" value="CAP_sf"/>
</dbReference>
<dbReference type="CDD" id="cd05379">
    <property type="entry name" value="CAP_bacterial"/>
    <property type="match status" value="1"/>
</dbReference>
<evidence type="ECO:0000313" key="4">
    <source>
        <dbReference type="Proteomes" id="UP001214854"/>
    </source>
</evidence>
<gene>
    <name evidence="3" type="ORF">PQU92_01755</name>
</gene>
<evidence type="ECO:0000256" key="1">
    <source>
        <dbReference type="SAM" id="SignalP"/>
    </source>
</evidence>
<proteinExistence type="predicted"/>
<accession>A0ABT5HQ86</accession>
<dbReference type="SUPFAM" id="SSF55797">
    <property type="entry name" value="PR-1-like"/>
    <property type="match status" value="1"/>
</dbReference>
<evidence type="ECO:0000259" key="2">
    <source>
        <dbReference type="Pfam" id="PF00188"/>
    </source>
</evidence>
<comment type="caution">
    <text evidence="3">The sequence shown here is derived from an EMBL/GenBank/DDBJ whole genome shotgun (WGS) entry which is preliminary data.</text>
</comment>
<dbReference type="InterPro" id="IPR014044">
    <property type="entry name" value="CAP_dom"/>
</dbReference>
<organism evidence="3 4">
    <name type="scientific">Asticcacaulis aquaticus</name>
    <dbReference type="NCBI Taxonomy" id="2984212"/>
    <lineage>
        <taxon>Bacteria</taxon>
        <taxon>Pseudomonadati</taxon>
        <taxon>Pseudomonadota</taxon>
        <taxon>Alphaproteobacteria</taxon>
        <taxon>Caulobacterales</taxon>
        <taxon>Caulobacteraceae</taxon>
        <taxon>Asticcacaulis</taxon>
    </lineage>
</organism>
<dbReference type="RefSeq" id="WP_272746492.1">
    <property type="nucleotide sequence ID" value="NZ_JAQQKX010000001.1"/>
</dbReference>
<dbReference type="Pfam" id="PF00188">
    <property type="entry name" value="CAP"/>
    <property type="match status" value="1"/>
</dbReference>
<protein>
    <submittedName>
        <fullName evidence="3">CAP domain-containing protein</fullName>
    </submittedName>
</protein>
<dbReference type="Gene3D" id="3.40.33.10">
    <property type="entry name" value="CAP"/>
    <property type="match status" value="1"/>
</dbReference>
<feature type="signal peptide" evidence="1">
    <location>
        <begin position="1"/>
        <end position="21"/>
    </location>
</feature>
<dbReference type="EMBL" id="JAQQKX010000001">
    <property type="protein sequence ID" value="MDC7681980.1"/>
    <property type="molecule type" value="Genomic_DNA"/>
</dbReference>
<reference evidence="3 4" key="1">
    <citation type="submission" date="2023-01" db="EMBL/GenBank/DDBJ databases">
        <title>Novel species of the genus Asticcacaulis isolated from rivers.</title>
        <authorList>
            <person name="Lu H."/>
        </authorList>
    </citation>
    <scope>NUCLEOTIDE SEQUENCE [LARGE SCALE GENOMIC DNA]</scope>
    <source>
        <strain evidence="3 4">BYS171W</strain>
    </source>
</reference>
<dbReference type="Proteomes" id="UP001214854">
    <property type="component" value="Unassembled WGS sequence"/>
</dbReference>
<sequence length="309" mass="33177">MKKRVSALAIMSALIAGQAAAQDPAYASKAAALYRVAPDIGGCKAGELTAAEKQKALDTVNDIRRLHALPPVVYDPAGDEEVMQISLMTAANGQLSHLPPQSWRCYSEAGVKGAQSGNLHGGLISPYLGFDTTEDIVIGWVTEARNAVPDSVGHRRWLLDPFLKKIAFGRVSGPTAGGMTDGSAIKVIYPSNGATMAKVEFVAYPQGDYPARYFDPKALLSFAAIIDTSSSWNNQAVDYSAAKVTITRRGGGAIGLGKIAYDTYGFGMPNNLQVQTPVLQYGVYYDVSITNVKVRGVARDYSYWFRIVQ</sequence>
<evidence type="ECO:0000313" key="3">
    <source>
        <dbReference type="EMBL" id="MDC7681980.1"/>
    </source>
</evidence>
<keyword evidence="1" id="KW-0732">Signal</keyword>
<feature type="domain" description="SCP" evidence="2">
    <location>
        <begin position="57"/>
        <end position="174"/>
    </location>
</feature>
<keyword evidence="4" id="KW-1185">Reference proteome</keyword>
<feature type="chain" id="PRO_5045882466" evidence="1">
    <location>
        <begin position="22"/>
        <end position="309"/>
    </location>
</feature>
<name>A0ABT5HQ86_9CAUL</name>